<evidence type="ECO:0000256" key="3">
    <source>
        <dbReference type="ARBA" id="ARBA00022692"/>
    </source>
</evidence>
<evidence type="ECO:0000313" key="8">
    <source>
        <dbReference type="EMBL" id="ERN11304.1"/>
    </source>
</evidence>
<sequence>MMHMTFYWGKQVTILFDGWKTNSWGSYSLSLLACFILASFYQYMEDKRLRLKISYVSKTSYSSATDAPLLRSGVPSKLTLGRIGSAFLFSLNSAIGYMLMLAVMSFNGGVFIAVVLGLGIGYILFRGIGEEEILYGSSCGCA</sequence>
<keyword evidence="5 7" id="KW-1133">Transmembrane helix</keyword>
<reference evidence="9" key="1">
    <citation type="journal article" date="2013" name="Science">
        <title>The Amborella genome and the evolution of flowering plants.</title>
        <authorList>
            <consortium name="Amborella Genome Project"/>
        </authorList>
    </citation>
    <scope>NUCLEOTIDE SEQUENCE [LARGE SCALE GENOMIC DNA]</scope>
</reference>
<accession>W1PTZ8</accession>
<dbReference type="eggNOG" id="KOG3386">
    <property type="taxonomic scope" value="Eukaryota"/>
</dbReference>
<feature type="transmembrane region" description="Helical" evidence="7">
    <location>
        <begin position="24"/>
        <end position="44"/>
    </location>
</feature>
<feature type="transmembrane region" description="Helical" evidence="7">
    <location>
        <begin position="80"/>
        <end position="100"/>
    </location>
</feature>
<name>W1PTZ8_AMBTC</name>
<keyword evidence="4 7" id="KW-0187">Copper transport</keyword>
<keyword evidence="6 7" id="KW-0472">Membrane</keyword>
<keyword evidence="9" id="KW-1185">Reference proteome</keyword>
<gene>
    <name evidence="8" type="ORF">AMTR_s00024p00245390</name>
</gene>
<protein>
    <recommendedName>
        <fullName evidence="7">Copper transport protein</fullName>
    </recommendedName>
</protein>
<dbReference type="InterPro" id="IPR007274">
    <property type="entry name" value="Cop_transporter"/>
</dbReference>
<keyword evidence="7" id="KW-0186">Copper</keyword>
<dbReference type="GO" id="GO:0005886">
    <property type="term" value="C:plasma membrane"/>
    <property type="evidence" value="ECO:0000318"/>
    <property type="project" value="GO_Central"/>
</dbReference>
<dbReference type="GO" id="GO:0005375">
    <property type="term" value="F:copper ion transmembrane transporter activity"/>
    <property type="evidence" value="ECO:0000318"/>
    <property type="project" value="GO_Central"/>
</dbReference>
<evidence type="ECO:0000256" key="7">
    <source>
        <dbReference type="RuleBase" id="RU367022"/>
    </source>
</evidence>
<dbReference type="Pfam" id="PF04145">
    <property type="entry name" value="Ctr"/>
    <property type="match status" value="1"/>
</dbReference>
<dbReference type="EMBL" id="KI392710">
    <property type="protein sequence ID" value="ERN11304.1"/>
    <property type="molecule type" value="Genomic_DNA"/>
</dbReference>
<evidence type="ECO:0000256" key="1">
    <source>
        <dbReference type="ARBA" id="ARBA00004141"/>
    </source>
</evidence>
<dbReference type="PANTHER" id="PTHR12483:SF27">
    <property type="entry name" value="COPPER TRANSPORT PROTEIN CTR1"/>
    <property type="match status" value="1"/>
</dbReference>
<keyword evidence="7" id="KW-0813">Transport</keyword>
<dbReference type="Gramene" id="ERN11304">
    <property type="protein sequence ID" value="ERN11304"/>
    <property type="gene ID" value="AMTR_s00024p00245390"/>
</dbReference>
<comment type="subcellular location">
    <subcellularLocation>
        <location evidence="1 7">Membrane</location>
        <topology evidence="1 7">Multi-pass membrane protein</topology>
    </subcellularLocation>
</comment>
<dbReference type="Proteomes" id="UP000017836">
    <property type="component" value="Unassembled WGS sequence"/>
</dbReference>
<organism evidence="8 9">
    <name type="scientific">Amborella trichopoda</name>
    <dbReference type="NCBI Taxonomy" id="13333"/>
    <lineage>
        <taxon>Eukaryota</taxon>
        <taxon>Viridiplantae</taxon>
        <taxon>Streptophyta</taxon>
        <taxon>Embryophyta</taxon>
        <taxon>Tracheophyta</taxon>
        <taxon>Spermatophyta</taxon>
        <taxon>Magnoliopsida</taxon>
        <taxon>Amborellales</taxon>
        <taxon>Amborellaceae</taxon>
        <taxon>Amborella</taxon>
    </lineage>
</organism>
<dbReference type="OMA" id="VENSCAC"/>
<keyword evidence="7" id="KW-0406">Ion transport</keyword>
<dbReference type="STRING" id="13333.W1PTZ8"/>
<evidence type="ECO:0000256" key="6">
    <source>
        <dbReference type="ARBA" id="ARBA00023136"/>
    </source>
</evidence>
<dbReference type="AlphaFoldDB" id="W1PTZ8"/>
<keyword evidence="3 7" id="KW-0812">Transmembrane</keyword>
<comment type="similarity">
    <text evidence="2 7">Belongs to the copper transporter (Ctr) (TC 1.A.56) family. SLC31A subfamily.</text>
</comment>
<evidence type="ECO:0000256" key="4">
    <source>
        <dbReference type="ARBA" id="ARBA00022796"/>
    </source>
</evidence>
<evidence type="ECO:0000256" key="5">
    <source>
        <dbReference type="ARBA" id="ARBA00022989"/>
    </source>
</evidence>
<proteinExistence type="inferred from homology"/>
<dbReference type="HOGENOM" id="CLU_079690_1_2_1"/>
<feature type="transmembrane region" description="Helical" evidence="7">
    <location>
        <begin position="106"/>
        <end position="125"/>
    </location>
</feature>
<evidence type="ECO:0000256" key="2">
    <source>
        <dbReference type="ARBA" id="ARBA00006921"/>
    </source>
</evidence>
<dbReference type="PANTHER" id="PTHR12483">
    <property type="entry name" value="SOLUTE CARRIER FAMILY 31 COPPER TRANSPORTERS"/>
    <property type="match status" value="1"/>
</dbReference>
<evidence type="ECO:0000313" key="9">
    <source>
        <dbReference type="Proteomes" id="UP000017836"/>
    </source>
</evidence>